<dbReference type="PANTHER" id="PTHR43777:SF1">
    <property type="entry name" value="MOLYBDENUM COFACTOR CYTIDYLYLTRANSFERASE"/>
    <property type="match status" value="1"/>
</dbReference>
<dbReference type="EMBL" id="JAAFYZ010000041">
    <property type="protein sequence ID" value="MBS2548123.1"/>
    <property type="molecule type" value="Genomic_DNA"/>
</dbReference>
<keyword evidence="3" id="KW-1185">Reference proteome</keyword>
<reference evidence="2 3" key="1">
    <citation type="submission" date="2020-02" db="EMBL/GenBank/DDBJ databases">
        <title>Acidophilic actinobacteria isolated from forest soil.</title>
        <authorList>
            <person name="Golinska P."/>
        </authorList>
    </citation>
    <scope>NUCLEOTIDE SEQUENCE [LARGE SCALE GENOMIC DNA]</scope>
    <source>
        <strain evidence="2 3">NL8</strain>
    </source>
</reference>
<evidence type="ECO:0000259" key="1">
    <source>
        <dbReference type="Pfam" id="PF12804"/>
    </source>
</evidence>
<organism evidence="2 3">
    <name type="scientific">Catenulispora pinistramenti</name>
    <dbReference type="NCBI Taxonomy" id="2705254"/>
    <lineage>
        <taxon>Bacteria</taxon>
        <taxon>Bacillati</taxon>
        <taxon>Actinomycetota</taxon>
        <taxon>Actinomycetes</taxon>
        <taxon>Catenulisporales</taxon>
        <taxon>Catenulisporaceae</taxon>
        <taxon>Catenulispora</taxon>
    </lineage>
</organism>
<feature type="domain" description="MobA-like NTP transferase" evidence="1">
    <location>
        <begin position="7"/>
        <end position="165"/>
    </location>
</feature>
<dbReference type="CDD" id="cd04182">
    <property type="entry name" value="GT_2_like_f"/>
    <property type="match status" value="1"/>
</dbReference>
<dbReference type="SUPFAM" id="SSF53448">
    <property type="entry name" value="Nucleotide-diphospho-sugar transferases"/>
    <property type="match status" value="1"/>
</dbReference>
<dbReference type="PANTHER" id="PTHR43777">
    <property type="entry name" value="MOLYBDENUM COFACTOR CYTIDYLYLTRANSFERASE"/>
    <property type="match status" value="1"/>
</dbReference>
<evidence type="ECO:0000313" key="3">
    <source>
        <dbReference type="Proteomes" id="UP000730482"/>
    </source>
</evidence>
<dbReference type="InterPro" id="IPR025877">
    <property type="entry name" value="MobA-like_NTP_Trfase"/>
</dbReference>
<evidence type="ECO:0000313" key="2">
    <source>
        <dbReference type="EMBL" id="MBS2548123.1"/>
    </source>
</evidence>
<dbReference type="InterPro" id="IPR029044">
    <property type="entry name" value="Nucleotide-diphossugar_trans"/>
</dbReference>
<dbReference type="Gene3D" id="3.90.550.10">
    <property type="entry name" value="Spore Coat Polysaccharide Biosynthesis Protein SpsA, Chain A"/>
    <property type="match status" value="1"/>
</dbReference>
<dbReference type="Pfam" id="PF12804">
    <property type="entry name" value="NTP_transf_3"/>
    <property type="match status" value="1"/>
</dbReference>
<protein>
    <submittedName>
        <fullName evidence="2">Nucleotidyltransferase family protein</fullName>
    </submittedName>
</protein>
<name>A0ABS5KQ13_9ACTN</name>
<accession>A0ABS5KQ13</accession>
<sequence>MGMRIGAVILAAGGGRRLGGRPKALLSHGGELLVERAVRTARAGGCGEVVVVLGAEAAEVRRRADLTGCVVAVNQDWETGMGSSLRAGLAALPASCDAAVILLVDQPFVTSEAVRAVVAAGAEVAAATYAGRRGHPVLIAARHWPEASAAAVGDRGARDFLARHQVVSVPCDGSPADIDVPEDLMLLD</sequence>
<comment type="caution">
    <text evidence="2">The sequence shown here is derived from an EMBL/GenBank/DDBJ whole genome shotgun (WGS) entry which is preliminary data.</text>
</comment>
<proteinExistence type="predicted"/>
<gene>
    <name evidence="2" type="ORF">KGQ19_14745</name>
</gene>
<dbReference type="Proteomes" id="UP000730482">
    <property type="component" value="Unassembled WGS sequence"/>
</dbReference>